<accession>A0A023G361</accession>
<keyword evidence="1" id="KW-0732">Signal</keyword>
<dbReference type="EMBL" id="GBBM01007301">
    <property type="protein sequence ID" value="JAC28117.1"/>
    <property type="molecule type" value="mRNA"/>
</dbReference>
<evidence type="ECO:0000313" key="2">
    <source>
        <dbReference type="EMBL" id="JAC28117.1"/>
    </source>
</evidence>
<name>A0A023G361_AMBTT</name>
<protein>
    <submittedName>
        <fullName evidence="2">Putative secreted protein</fullName>
    </submittedName>
</protein>
<feature type="chain" id="PRO_5001520533" evidence="1">
    <location>
        <begin position="20"/>
        <end position="207"/>
    </location>
</feature>
<reference evidence="2" key="1">
    <citation type="submission" date="2014-03" db="EMBL/GenBank/DDBJ databases">
        <title>The sialotranscriptome of Amblyomma triste, Amblyomma parvum and Amblyomma cajennense ticks, uncovered by 454-based RNA-seq.</title>
        <authorList>
            <person name="Garcia G.R."/>
            <person name="Gardinassi L.G."/>
            <person name="Ribeiro J.M."/>
            <person name="Anatriello E."/>
            <person name="Ferreira B.R."/>
            <person name="Moreira H.N."/>
            <person name="Mafra C."/>
            <person name="Olegario M.M."/>
            <person name="Szabo P.J."/>
            <person name="Miranda-Santos I.K."/>
            <person name="Maruyama S.R."/>
        </authorList>
    </citation>
    <scope>NUCLEOTIDE SEQUENCE</scope>
    <source>
        <strain evidence="2">Mato Grasso do Sul</strain>
        <tissue evidence="2">Salivary glands</tissue>
    </source>
</reference>
<proteinExistence type="evidence at transcript level"/>
<dbReference type="AlphaFoldDB" id="A0A023G361"/>
<feature type="signal peptide" evidence="1">
    <location>
        <begin position="1"/>
        <end position="19"/>
    </location>
</feature>
<organism evidence="2">
    <name type="scientific">Amblyomma triste</name>
    <name type="common">Neotropical tick</name>
    <dbReference type="NCBI Taxonomy" id="251400"/>
    <lineage>
        <taxon>Eukaryota</taxon>
        <taxon>Metazoa</taxon>
        <taxon>Ecdysozoa</taxon>
        <taxon>Arthropoda</taxon>
        <taxon>Chelicerata</taxon>
        <taxon>Arachnida</taxon>
        <taxon>Acari</taxon>
        <taxon>Parasitiformes</taxon>
        <taxon>Ixodida</taxon>
        <taxon>Ixodoidea</taxon>
        <taxon>Ixodidae</taxon>
        <taxon>Amblyomminae</taxon>
        <taxon>Amblyomma</taxon>
    </lineage>
</organism>
<evidence type="ECO:0000256" key="1">
    <source>
        <dbReference type="SAM" id="SignalP"/>
    </source>
</evidence>
<sequence length="207" mass="23370">MGNSALVMLLLATVSASSAVNDYSRRVKFPCASDVDYTESINDYLRKMPNNISAPPYPSKEIMGFRISRPTLTGLGSLWAYRPYNTFCVDNQTFIETTVFADEPLTLSVNWKSCTGSRGRLGTKIAAEKLRLYFVSKTTPEEPTRVVLYNIAGESLEEARLFIDDAPSALRGFVDVISVVAMPHIELFWRRFIRVDVLHFLNIWKSI</sequence>